<evidence type="ECO:0000256" key="2">
    <source>
        <dbReference type="SAM" id="MobiDB-lite"/>
    </source>
</evidence>
<evidence type="ECO:0000313" key="4">
    <source>
        <dbReference type="EMBL" id="PSN65000.1"/>
    </source>
</evidence>
<dbReference type="PROSITE" id="PS50089">
    <property type="entry name" value="ZF_RING_2"/>
    <property type="match status" value="1"/>
</dbReference>
<accession>A0A2T2NHX5</accession>
<dbReference type="SUPFAM" id="SSF57850">
    <property type="entry name" value="RING/U-box"/>
    <property type="match status" value="1"/>
</dbReference>
<dbReference type="InterPro" id="IPR001841">
    <property type="entry name" value="Znf_RING"/>
</dbReference>
<dbReference type="InterPro" id="IPR013083">
    <property type="entry name" value="Znf_RING/FYVE/PHD"/>
</dbReference>
<proteinExistence type="predicted"/>
<feature type="domain" description="RING-type" evidence="3">
    <location>
        <begin position="175"/>
        <end position="226"/>
    </location>
</feature>
<sequence>MPAKSRQNQLTLSDPSLNRTPIATRQRARANGQPSAANSPRPATTRKTCSNQPPADNNSGPAPISRRKFVEAWLASTPAEPLAEELQAQAIAESQQRQAILADEDRVRRHIENRRLSELRTQRNGDYGVRDEPVNEKRTEEQLRLAAMLWNMLSDNEQYPCVENHVPRRPVEGLCSVCLDRMDVSSKENSLTWCRGGCGASFHMACIREWCMKRNLWTIEGCPSCRADWVVGCNCVR</sequence>
<dbReference type="Proteomes" id="UP000240883">
    <property type="component" value="Unassembled WGS sequence"/>
</dbReference>
<organism evidence="4 5">
    <name type="scientific">Corynespora cassiicola Philippines</name>
    <dbReference type="NCBI Taxonomy" id="1448308"/>
    <lineage>
        <taxon>Eukaryota</taxon>
        <taxon>Fungi</taxon>
        <taxon>Dikarya</taxon>
        <taxon>Ascomycota</taxon>
        <taxon>Pezizomycotina</taxon>
        <taxon>Dothideomycetes</taxon>
        <taxon>Pleosporomycetidae</taxon>
        <taxon>Pleosporales</taxon>
        <taxon>Corynesporascaceae</taxon>
        <taxon>Corynespora</taxon>
    </lineage>
</organism>
<keyword evidence="1" id="KW-0479">Metal-binding</keyword>
<feature type="compositionally biased region" description="Polar residues" evidence="2">
    <location>
        <begin position="32"/>
        <end position="60"/>
    </location>
</feature>
<keyword evidence="1" id="KW-0863">Zinc-finger</keyword>
<feature type="compositionally biased region" description="Polar residues" evidence="2">
    <location>
        <begin position="1"/>
        <end position="23"/>
    </location>
</feature>
<evidence type="ECO:0000256" key="1">
    <source>
        <dbReference type="PROSITE-ProRule" id="PRU00175"/>
    </source>
</evidence>
<dbReference type="STRING" id="1448308.A0A2T2NHX5"/>
<dbReference type="GO" id="GO:0008270">
    <property type="term" value="F:zinc ion binding"/>
    <property type="evidence" value="ECO:0007669"/>
    <property type="project" value="UniProtKB-KW"/>
</dbReference>
<evidence type="ECO:0000313" key="5">
    <source>
        <dbReference type="Proteomes" id="UP000240883"/>
    </source>
</evidence>
<evidence type="ECO:0000259" key="3">
    <source>
        <dbReference type="PROSITE" id="PS50089"/>
    </source>
</evidence>
<name>A0A2T2NHX5_CORCC</name>
<dbReference type="AlphaFoldDB" id="A0A2T2NHX5"/>
<dbReference type="EMBL" id="KZ678137">
    <property type="protein sequence ID" value="PSN65000.1"/>
    <property type="molecule type" value="Genomic_DNA"/>
</dbReference>
<reference evidence="4 5" key="1">
    <citation type="journal article" date="2018" name="Front. Microbiol.">
        <title>Genome-Wide Analysis of Corynespora cassiicola Leaf Fall Disease Putative Effectors.</title>
        <authorList>
            <person name="Lopez D."/>
            <person name="Ribeiro S."/>
            <person name="Label P."/>
            <person name="Fumanal B."/>
            <person name="Venisse J.S."/>
            <person name="Kohler A."/>
            <person name="de Oliveira R.R."/>
            <person name="Labutti K."/>
            <person name="Lipzen A."/>
            <person name="Lail K."/>
            <person name="Bauer D."/>
            <person name="Ohm R.A."/>
            <person name="Barry K.W."/>
            <person name="Spatafora J."/>
            <person name="Grigoriev I.V."/>
            <person name="Martin F.M."/>
            <person name="Pujade-Renaud V."/>
        </authorList>
    </citation>
    <scope>NUCLEOTIDE SEQUENCE [LARGE SCALE GENOMIC DNA]</scope>
    <source>
        <strain evidence="4 5">Philippines</strain>
    </source>
</reference>
<protein>
    <recommendedName>
        <fullName evidence="3">RING-type domain-containing protein</fullName>
    </recommendedName>
</protein>
<keyword evidence="5" id="KW-1185">Reference proteome</keyword>
<keyword evidence="1" id="KW-0862">Zinc</keyword>
<feature type="region of interest" description="Disordered" evidence="2">
    <location>
        <begin position="1"/>
        <end position="63"/>
    </location>
</feature>
<gene>
    <name evidence="4" type="ORF">BS50DRAFT_589455</name>
</gene>
<dbReference type="Gene3D" id="3.30.40.10">
    <property type="entry name" value="Zinc/RING finger domain, C3HC4 (zinc finger)"/>
    <property type="match status" value="1"/>
</dbReference>
<dbReference type="OrthoDB" id="8062037at2759"/>